<evidence type="ECO:0000256" key="2">
    <source>
        <dbReference type="ARBA" id="ARBA00022980"/>
    </source>
</evidence>
<comment type="caution">
    <text evidence="4">The sequence shown here is derived from an EMBL/GenBank/DDBJ whole genome shotgun (WGS) entry which is preliminary data.</text>
</comment>
<dbReference type="EMBL" id="JALLKP010000001">
    <property type="protein sequence ID" value="KAK2197183.1"/>
    <property type="molecule type" value="Genomic_DNA"/>
</dbReference>
<organism evidence="4 5">
    <name type="scientific">Babesia duncani</name>
    <dbReference type="NCBI Taxonomy" id="323732"/>
    <lineage>
        <taxon>Eukaryota</taxon>
        <taxon>Sar</taxon>
        <taxon>Alveolata</taxon>
        <taxon>Apicomplexa</taxon>
        <taxon>Aconoidasida</taxon>
        <taxon>Piroplasmida</taxon>
        <taxon>Babesiidae</taxon>
        <taxon>Babesia</taxon>
    </lineage>
</organism>
<dbReference type="InterPro" id="IPR001380">
    <property type="entry name" value="Ribosomal_eL13"/>
</dbReference>
<evidence type="ECO:0000256" key="1">
    <source>
        <dbReference type="ARBA" id="ARBA00005640"/>
    </source>
</evidence>
<evidence type="ECO:0000313" key="5">
    <source>
        <dbReference type="Proteomes" id="UP001214638"/>
    </source>
</evidence>
<evidence type="ECO:0000313" key="4">
    <source>
        <dbReference type="EMBL" id="KAK2197183.1"/>
    </source>
</evidence>
<dbReference type="AlphaFoldDB" id="A0AAD9UPK9"/>
<gene>
    <name evidence="4" type="ORF">BdWA1_000182</name>
</gene>
<evidence type="ECO:0000256" key="3">
    <source>
        <dbReference type="ARBA" id="ARBA00023274"/>
    </source>
</evidence>
<keyword evidence="3" id="KW-0687">Ribonucleoprotein</keyword>
<dbReference type="GO" id="GO:0022625">
    <property type="term" value="C:cytosolic large ribosomal subunit"/>
    <property type="evidence" value="ECO:0007669"/>
    <property type="project" value="TreeGrafter"/>
</dbReference>
<keyword evidence="5" id="KW-1185">Reference proteome</keyword>
<sequence length="203" mass="23224">MVKHNNVLPNAHRVKCKGKYIKAELNQAGRKRRRRTTREKKAKAAGVRPVGYLRPLVRMMSQRYNYKLRLGRGFTIQELKAAGISKKVAMSIGIAVDHRRYNKCAESLDLNVKRLKTWLSKLVMIPRKGNAKKGFAGIPDDVPKDRLKEMVLTQQKIKTVMPVVQDAVEEKPRKVGAKEQAENVYQKIRLARKALKKKQKAAE</sequence>
<dbReference type="GO" id="GO:0003735">
    <property type="term" value="F:structural constituent of ribosome"/>
    <property type="evidence" value="ECO:0007669"/>
    <property type="project" value="InterPro"/>
</dbReference>
<name>A0AAD9UPK9_9APIC</name>
<accession>A0AAD9UPK9</accession>
<keyword evidence="2 4" id="KW-0689">Ribosomal protein</keyword>
<dbReference type="RefSeq" id="XP_067804025.1">
    <property type="nucleotide sequence ID" value="XM_067945234.1"/>
</dbReference>
<dbReference type="PANTHER" id="PTHR11722">
    <property type="entry name" value="60S RIBOSOMAL PROTEIN L13"/>
    <property type="match status" value="1"/>
</dbReference>
<dbReference type="GeneID" id="94334480"/>
<comment type="similarity">
    <text evidence="1">Belongs to the eukaryotic ribosomal protein eL13 family.</text>
</comment>
<dbReference type="Proteomes" id="UP001214638">
    <property type="component" value="Unassembled WGS sequence"/>
</dbReference>
<dbReference type="HAMAP" id="MF_00499">
    <property type="entry name" value="Ribosomal_eL13"/>
    <property type="match status" value="1"/>
</dbReference>
<proteinExistence type="inferred from homology"/>
<dbReference type="GO" id="GO:0003723">
    <property type="term" value="F:RNA binding"/>
    <property type="evidence" value="ECO:0007669"/>
    <property type="project" value="TreeGrafter"/>
</dbReference>
<dbReference type="KEGG" id="bdw:94334480"/>
<reference evidence="4" key="1">
    <citation type="journal article" date="2023" name="Nat. Microbiol.">
        <title>Babesia duncani multi-omics identifies virulence factors and drug targets.</title>
        <authorList>
            <person name="Singh P."/>
            <person name="Lonardi S."/>
            <person name="Liang Q."/>
            <person name="Vydyam P."/>
            <person name="Khabirova E."/>
            <person name="Fang T."/>
            <person name="Gihaz S."/>
            <person name="Thekkiniath J."/>
            <person name="Munshi M."/>
            <person name="Abel S."/>
            <person name="Ciampossin L."/>
            <person name="Batugedara G."/>
            <person name="Gupta M."/>
            <person name="Lu X.M."/>
            <person name="Lenz T."/>
            <person name="Chakravarty S."/>
            <person name="Cornillot E."/>
            <person name="Hu Y."/>
            <person name="Ma W."/>
            <person name="Gonzalez L.M."/>
            <person name="Sanchez S."/>
            <person name="Estrada K."/>
            <person name="Sanchez-Flores A."/>
            <person name="Montero E."/>
            <person name="Harb O.S."/>
            <person name="Le Roch K.G."/>
            <person name="Mamoun C.B."/>
        </authorList>
    </citation>
    <scope>NUCLEOTIDE SEQUENCE</scope>
    <source>
        <strain evidence="4">WA1</strain>
    </source>
</reference>
<dbReference type="PANTHER" id="PTHR11722:SF0">
    <property type="entry name" value="LARGE RIBOSOMAL SUBUNIT PROTEIN EL13"/>
    <property type="match status" value="1"/>
</dbReference>
<protein>
    <submittedName>
        <fullName evidence="4">Ribosomal protein L13e</fullName>
    </submittedName>
</protein>
<dbReference type="Pfam" id="PF01294">
    <property type="entry name" value="Ribosomal_L13e"/>
    <property type="match status" value="1"/>
</dbReference>
<dbReference type="GO" id="GO:0006412">
    <property type="term" value="P:translation"/>
    <property type="evidence" value="ECO:0007669"/>
    <property type="project" value="InterPro"/>
</dbReference>